<dbReference type="AlphaFoldDB" id="A0A147K764"/>
<dbReference type="PROSITE" id="PS51257">
    <property type="entry name" value="PROKAR_LIPOPROTEIN"/>
    <property type="match status" value="1"/>
</dbReference>
<comment type="caution">
    <text evidence="3">The sequence shown here is derived from an EMBL/GenBank/DDBJ whole genome shotgun (WGS) entry which is preliminary data.</text>
</comment>
<name>A0A147K764_9BACI</name>
<organism evidence="3 4">
    <name type="scientific">Bacillus coahuilensis p1.1.43</name>
    <dbReference type="NCBI Taxonomy" id="1150625"/>
    <lineage>
        <taxon>Bacteria</taxon>
        <taxon>Bacillati</taxon>
        <taxon>Bacillota</taxon>
        <taxon>Bacilli</taxon>
        <taxon>Bacillales</taxon>
        <taxon>Bacillaceae</taxon>
        <taxon>Bacillus</taxon>
    </lineage>
</organism>
<evidence type="ECO:0000256" key="1">
    <source>
        <dbReference type="SAM" id="SignalP"/>
    </source>
</evidence>
<evidence type="ECO:0000313" key="3">
    <source>
        <dbReference type="EMBL" id="KUP05907.1"/>
    </source>
</evidence>
<keyword evidence="4" id="KW-1185">Reference proteome</keyword>
<accession>A0A147K764</accession>
<evidence type="ECO:0000313" key="4">
    <source>
        <dbReference type="Proteomes" id="UP000074108"/>
    </source>
</evidence>
<dbReference type="EMBL" id="LDYG01000032">
    <property type="protein sequence ID" value="KUP05907.1"/>
    <property type="molecule type" value="Genomic_DNA"/>
</dbReference>
<feature type="domain" description="GerMN" evidence="2">
    <location>
        <begin position="247"/>
        <end position="336"/>
    </location>
</feature>
<evidence type="ECO:0000259" key="2">
    <source>
        <dbReference type="SMART" id="SM00909"/>
    </source>
</evidence>
<sequence>MISYKKISATAIIVSAVALSGCGLFPTSGNPELDPPEDVSYLEEGSVEEAAQNDGENVTSSVTEDEEYTTMTELYLIDANGYVVAQNLPLPVTNSVAKQALEYLVANGPVNEILPNGFRAVLPADTMVDVDIQDGLAVVDFSKEFENYNAQDEKAILQSITWTMTQFEGVESVEIRVNGHSLTEMPVNGTPISKEGLSRKDGINLTLSDVVDIQGSKAVTVYYLAQSGEEVYYVPVTKRVSNSTDTISLVVNELIKGPDASSGLVTGLMPDVELLDSPTVKDGVATLNFNEFIFGSFEQKMISEHVLNSLVLSITEGSAVEKVAITVNGEAEVLNESGESISEPVSRPEDINAISF</sequence>
<dbReference type="RefSeq" id="WP_059351375.1">
    <property type="nucleotide sequence ID" value="NZ_LDYG01000032.1"/>
</dbReference>
<dbReference type="STRING" id="1150625.Q75_11045"/>
<dbReference type="SMART" id="SM00909">
    <property type="entry name" value="Germane"/>
    <property type="match status" value="2"/>
</dbReference>
<dbReference type="Pfam" id="PF10646">
    <property type="entry name" value="Germane"/>
    <property type="match status" value="2"/>
</dbReference>
<reference evidence="3 4" key="1">
    <citation type="journal article" date="2016" name="Front. Microbiol.">
        <title>Microevolution Analysis of Bacillus coahuilensis Unveils Differences in Phosphorus Acquisition Strategies and Their Regulation.</title>
        <authorList>
            <person name="Gomez-Lunar Z."/>
            <person name="Hernandez-Gonzalez I."/>
            <person name="Rodriguez-Torres M.D."/>
            <person name="Souza V."/>
            <person name="Olmedo-Alvarez G."/>
        </authorList>
    </citation>
    <scope>NUCLEOTIDE SEQUENCE [LARGE SCALE GENOMIC DNA]</scope>
    <source>
        <strain evidence="4">p1.1.43</strain>
    </source>
</reference>
<protein>
    <submittedName>
        <fullName evidence="3">Sporulation protein</fullName>
    </submittedName>
</protein>
<feature type="chain" id="PRO_5039691038" evidence="1">
    <location>
        <begin position="21"/>
        <end position="356"/>
    </location>
</feature>
<feature type="signal peptide" evidence="1">
    <location>
        <begin position="1"/>
        <end position="20"/>
    </location>
</feature>
<feature type="domain" description="GerMN" evidence="2">
    <location>
        <begin position="97"/>
        <end position="186"/>
    </location>
</feature>
<keyword evidence="1" id="KW-0732">Signal</keyword>
<dbReference type="PATRIC" id="fig|1150625.3.peg.2347"/>
<gene>
    <name evidence="3" type="ORF">Q75_11045</name>
</gene>
<dbReference type="Proteomes" id="UP000074108">
    <property type="component" value="Unassembled WGS sequence"/>
</dbReference>
<proteinExistence type="predicted"/>
<dbReference type="InterPro" id="IPR019606">
    <property type="entry name" value="GerMN"/>
</dbReference>